<evidence type="ECO:0000313" key="2">
    <source>
        <dbReference type="Proteomes" id="UP000291124"/>
    </source>
</evidence>
<dbReference type="Proteomes" id="UP000291124">
    <property type="component" value="Chromosome"/>
</dbReference>
<organism evidence="1 2">
    <name type="scientific">Flavobacterium nackdongense</name>
    <dbReference type="NCBI Taxonomy" id="2547394"/>
    <lineage>
        <taxon>Bacteria</taxon>
        <taxon>Pseudomonadati</taxon>
        <taxon>Bacteroidota</taxon>
        <taxon>Flavobacteriia</taxon>
        <taxon>Flavobacteriales</taxon>
        <taxon>Flavobacteriaceae</taxon>
        <taxon>Flavobacterium</taxon>
    </lineage>
</organism>
<reference evidence="2" key="1">
    <citation type="submission" date="2019-03" db="EMBL/GenBank/DDBJ databases">
        <title>Flavobacterium sp.</title>
        <authorList>
            <person name="Kim H."/>
        </authorList>
    </citation>
    <scope>NUCLEOTIDE SEQUENCE [LARGE SCALE GENOMIC DNA]</scope>
    <source>
        <strain evidence="2">GS13</strain>
    </source>
</reference>
<dbReference type="EMBL" id="CP037933">
    <property type="protein sequence ID" value="QBN20184.1"/>
    <property type="molecule type" value="Genomic_DNA"/>
</dbReference>
<evidence type="ECO:0000313" key="1">
    <source>
        <dbReference type="EMBL" id="QBN20184.1"/>
    </source>
</evidence>
<dbReference type="OrthoDB" id="708275at2"/>
<dbReference type="KEGG" id="fnk:E1750_15740"/>
<dbReference type="PROSITE" id="PS51257">
    <property type="entry name" value="PROKAR_LIPOPROTEIN"/>
    <property type="match status" value="1"/>
</dbReference>
<protein>
    <recommendedName>
        <fullName evidence="3">Lipocalin-like domain-containing protein</fullName>
    </recommendedName>
</protein>
<accession>A0A4P6YGX1</accession>
<proteinExistence type="predicted"/>
<evidence type="ECO:0008006" key="3">
    <source>
        <dbReference type="Google" id="ProtNLM"/>
    </source>
</evidence>
<gene>
    <name evidence="1" type="ORF">E1750_15740</name>
</gene>
<name>A0A4P6YGX1_9FLAO</name>
<dbReference type="RefSeq" id="WP_133277686.1">
    <property type="nucleotide sequence ID" value="NZ_CP037933.1"/>
</dbReference>
<dbReference type="AlphaFoldDB" id="A0A4P6YGX1"/>
<sequence length="134" mass="14831">MKTIFYLAILYFSALSCSKSEGDNSTKPSVVGKWKQIELYNSDGGSSPSWHTITNGYTIELLSNGTFNSTKHSECTTGSYTISSTNEISMTYNCSGFTNNFIEKIETITNTQLILKPIYINCDEGCSVKFAKLN</sequence>
<keyword evidence="2" id="KW-1185">Reference proteome</keyword>